<name>A0A0A2UZX7_PARBA</name>
<accession>A0A0A2UZX7</accession>
<evidence type="ECO:0000313" key="3">
    <source>
        <dbReference type="Proteomes" id="UP000002059"/>
    </source>
</evidence>
<dbReference type="HOGENOM" id="CLU_2264531_0_0_1"/>
<feature type="region of interest" description="Disordered" evidence="1">
    <location>
        <begin position="1"/>
        <end position="27"/>
    </location>
</feature>
<dbReference type="VEuPathDB" id="FungiDB:PAAG_12234"/>
<dbReference type="OrthoDB" id="3259529at2759"/>
<feature type="compositionally biased region" description="Low complexity" evidence="1">
    <location>
        <begin position="11"/>
        <end position="21"/>
    </location>
</feature>
<organism evidence="2 3">
    <name type="scientific">Paracoccidioides lutzii (strain ATCC MYA-826 / Pb01)</name>
    <name type="common">Paracoccidioides brasiliensis</name>
    <dbReference type="NCBI Taxonomy" id="502779"/>
    <lineage>
        <taxon>Eukaryota</taxon>
        <taxon>Fungi</taxon>
        <taxon>Dikarya</taxon>
        <taxon>Ascomycota</taxon>
        <taxon>Pezizomycotina</taxon>
        <taxon>Eurotiomycetes</taxon>
        <taxon>Eurotiomycetidae</taxon>
        <taxon>Onygenales</taxon>
        <taxon>Ajellomycetaceae</taxon>
        <taxon>Paracoccidioides</taxon>
    </lineage>
</organism>
<dbReference type="Proteomes" id="UP000002059">
    <property type="component" value="Partially assembled WGS sequence"/>
</dbReference>
<dbReference type="KEGG" id="pbl:PAAG_12234"/>
<gene>
    <name evidence="2" type="ORF">PAAG_12234</name>
</gene>
<dbReference type="EMBL" id="KN294009">
    <property type="protein sequence ID" value="KGQ01106.1"/>
    <property type="molecule type" value="Genomic_DNA"/>
</dbReference>
<sequence>MEPDPAVEGLSWPSMSPSSNDSNKREAPNPIILTVLGLSGDTLPSGGDAAREEPELIGIFEQADICCCPVGIFSTEVLRCRTGDMLTSLAWRRITEVTDRPRF</sequence>
<evidence type="ECO:0000313" key="2">
    <source>
        <dbReference type="EMBL" id="KGQ01106.1"/>
    </source>
</evidence>
<dbReference type="RefSeq" id="XP_015702661.1">
    <property type="nucleotide sequence ID" value="XM_015847749.1"/>
</dbReference>
<dbReference type="AlphaFoldDB" id="A0A0A2UZX7"/>
<reference evidence="2 3" key="1">
    <citation type="journal article" date="2011" name="PLoS Genet.">
        <title>Comparative genomic analysis of human fungal pathogens causing paracoccidioidomycosis.</title>
        <authorList>
            <person name="Desjardins C.A."/>
            <person name="Champion M.D."/>
            <person name="Holder J.W."/>
            <person name="Muszewska A."/>
            <person name="Goldberg J."/>
            <person name="Bailao A.M."/>
            <person name="Brigido M.M."/>
            <person name="Ferreira M.E."/>
            <person name="Garcia A.M."/>
            <person name="Grynberg M."/>
            <person name="Gujja S."/>
            <person name="Heiman D.I."/>
            <person name="Henn M.R."/>
            <person name="Kodira C.D."/>
            <person name="Leon-Narvaez H."/>
            <person name="Longo L.V."/>
            <person name="Ma L.J."/>
            <person name="Malavazi I."/>
            <person name="Matsuo A.L."/>
            <person name="Morais F.V."/>
            <person name="Pereira M."/>
            <person name="Rodriguez-Brito S."/>
            <person name="Sakthikumar S."/>
            <person name="Salem-Izacc S.M."/>
            <person name="Sykes S.M."/>
            <person name="Teixeira M.M."/>
            <person name="Vallejo M.C."/>
            <person name="Walter M.E."/>
            <person name="Yandava C."/>
            <person name="Young S."/>
            <person name="Zeng Q."/>
            <person name="Zucker J."/>
            <person name="Felipe M.S."/>
            <person name="Goldman G.H."/>
            <person name="Haas B.J."/>
            <person name="McEwen J.G."/>
            <person name="Nino-Vega G."/>
            <person name="Puccia R."/>
            <person name="San-Blas G."/>
            <person name="Soares C.M."/>
            <person name="Birren B.W."/>
            <person name="Cuomo C.A."/>
        </authorList>
    </citation>
    <scope>NUCLEOTIDE SEQUENCE [LARGE SCALE GENOMIC DNA]</scope>
    <source>
        <strain evidence="3">ATCC MYA-826 / Pb01</strain>
    </source>
</reference>
<protein>
    <submittedName>
        <fullName evidence="2">Uncharacterized protein</fullName>
    </submittedName>
</protein>
<keyword evidence="3" id="KW-1185">Reference proteome</keyword>
<proteinExistence type="predicted"/>
<evidence type="ECO:0000256" key="1">
    <source>
        <dbReference type="SAM" id="MobiDB-lite"/>
    </source>
</evidence>
<dbReference type="GeneID" id="26970959"/>